<reference evidence="2" key="1">
    <citation type="submission" date="2019-10" db="EMBL/GenBank/DDBJ databases">
        <authorList>
            <person name="Soares A.E.R."/>
            <person name="Aleixo A."/>
            <person name="Schneider P."/>
            <person name="Miyaki C.Y."/>
            <person name="Schneider M.P."/>
            <person name="Mello C."/>
            <person name="Vasconcelos A.T.R."/>
        </authorList>
    </citation>
    <scope>NUCLEOTIDE SEQUENCE</scope>
    <source>
        <tissue evidence="2">Muscle</tissue>
    </source>
</reference>
<accession>A0ABQ9CMQ9</accession>
<gene>
    <name evidence="2" type="ORF">WISP_142579</name>
</gene>
<proteinExistence type="predicted"/>
<feature type="region of interest" description="Disordered" evidence="1">
    <location>
        <begin position="262"/>
        <end position="285"/>
    </location>
</feature>
<evidence type="ECO:0000313" key="2">
    <source>
        <dbReference type="EMBL" id="KAJ7405016.1"/>
    </source>
</evidence>
<dbReference type="Proteomes" id="UP001145742">
    <property type="component" value="Unassembled WGS sequence"/>
</dbReference>
<evidence type="ECO:0000256" key="1">
    <source>
        <dbReference type="SAM" id="MobiDB-lite"/>
    </source>
</evidence>
<keyword evidence="3" id="KW-1185">Reference proteome</keyword>
<comment type="caution">
    <text evidence="2">The sequence shown here is derived from an EMBL/GenBank/DDBJ whole genome shotgun (WGS) entry which is preliminary data.</text>
</comment>
<dbReference type="EMBL" id="WHWB01034736">
    <property type="protein sequence ID" value="KAJ7405016.1"/>
    <property type="molecule type" value="Genomic_DNA"/>
</dbReference>
<organism evidence="2 3">
    <name type="scientific">Willisornis vidua</name>
    <name type="common">Xingu scale-backed antbird</name>
    <dbReference type="NCBI Taxonomy" id="1566151"/>
    <lineage>
        <taxon>Eukaryota</taxon>
        <taxon>Metazoa</taxon>
        <taxon>Chordata</taxon>
        <taxon>Craniata</taxon>
        <taxon>Vertebrata</taxon>
        <taxon>Euteleostomi</taxon>
        <taxon>Archelosauria</taxon>
        <taxon>Archosauria</taxon>
        <taxon>Dinosauria</taxon>
        <taxon>Saurischia</taxon>
        <taxon>Theropoda</taxon>
        <taxon>Coelurosauria</taxon>
        <taxon>Aves</taxon>
        <taxon>Neognathae</taxon>
        <taxon>Neoaves</taxon>
        <taxon>Telluraves</taxon>
        <taxon>Australaves</taxon>
        <taxon>Passeriformes</taxon>
        <taxon>Thamnophilidae</taxon>
        <taxon>Willisornis</taxon>
    </lineage>
</organism>
<name>A0ABQ9CMQ9_9PASS</name>
<dbReference type="PANTHER" id="PTHR33332">
    <property type="entry name" value="REVERSE TRANSCRIPTASE DOMAIN-CONTAINING PROTEIN"/>
    <property type="match status" value="1"/>
</dbReference>
<evidence type="ECO:0000313" key="3">
    <source>
        <dbReference type="Proteomes" id="UP001145742"/>
    </source>
</evidence>
<sequence>MTFDQHQQQKCIDTPQKSLQDCGCTILSQPQQNVRDHNSSRVILSAASAVTQDEAEVNECSVVLSCWLRLNHNSGRYHILAGVQAEDSHTQGLISNPLQHYRLGEEWLKSSSVERDLGMLVDSQLNTSQQCVQAAKKANGILACIRNSVASRIKKVIIFLYSALTDPVPIATPGEATGLDTCEMSLGVPKNSREGYGLEIEDGSGKESSPVQDEEWQGVPINSTTQFYPRNVFTIPDCYLSVPFVYEDGQYTNEFTVRNLDGGLLTDPPNSPVGPNSKEKGAQALGPHGVSSVVRVHQNMALHQFENTPRFYISFNFIH</sequence>
<protein>
    <submittedName>
        <fullName evidence="2">Uncharacterized protein</fullName>
    </submittedName>
</protein>